<dbReference type="InterPro" id="IPR021476">
    <property type="entry name" value="Egh16-like"/>
</dbReference>
<dbReference type="STRING" id="857342.A0A2T3B135"/>
<gene>
    <name evidence="3" type="ORF">M430DRAFT_141894</name>
</gene>
<dbReference type="Proteomes" id="UP000241818">
    <property type="component" value="Unassembled WGS sequence"/>
</dbReference>
<evidence type="ECO:0000313" key="3">
    <source>
        <dbReference type="EMBL" id="PSS17109.1"/>
    </source>
</evidence>
<dbReference type="PANTHER" id="PTHR34618:SF3">
    <property type="entry name" value="GEGH 16 PROTEIN"/>
    <property type="match status" value="1"/>
</dbReference>
<reference evidence="3 4" key="1">
    <citation type="journal article" date="2018" name="New Phytol.">
        <title>Comparative genomics and transcriptomics depict ericoid mycorrhizal fungi as versatile saprotrophs and plant mutualists.</title>
        <authorList>
            <person name="Martino E."/>
            <person name="Morin E."/>
            <person name="Grelet G.A."/>
            <person name="Kuo A."/>
            <person name="Kohler A."/>
            <person name="Daghino S."/>
            <person name="Barry K.W."/>
            <person name="Cichocki N."/>
            <person name="Clum A."/>
            <person name="Dockter R.B."/>
            <person name="Hainaut M."/>
            <person name="Kuo R.C."/>
            <person name="LaButti K."/>
            <person name="Lindahl B.D."/>
            <person name="Lindquist E.A."/>
            <person name="Lipzen A."/>
            <person name="Khouja H.R."/>
            <person name="Magnuson J."/>
            <person name="Murat C."/>
            <person name="Ohm R.A."/>
            <person name="Singer S.W."/>
            <person name="Spatafora J.W."/>
            <person name="Wang M."/>
            <person name="Veneault-Fourrey C."/>
            <person name="Henrissat B."/>
            <person name="Grigoriev I.V."/>
            <person name="Martin F.M."/>
            <person name="Perotto S."/>
        </authorList>
    </citation>
    <scope>NUCLEOTIDE SEQUENCE [LARGE SCALE GENOMIC DNA]</scope>
    <source>
        <strain evidence="3 4">ATCC 22711</strain>
    </source>
</reference>
<sequence>MYSTFLLAGLVALAKAHGVILAAQGLPGSPASVGFQVDAALARNCTGISPCQQDTTIIRDSEIAANIVNECGRTELTGNIDVGENTENALAAGAVTQVKAGTKMTVTIHQVNADGAGPYTCDLDQTSNAGIISQNLTVTNNIPGVNGLSQAKEQDFNITVEMPSNLACTGASTGNVCTVRCRNNALAGPFGGCFAVQQTDVTPSTNSADQITTSQSLDAINKQIAQNQLDLPAAIAANQIAGGTEAEQGVAAISGECYHLCLYQPSHLSWFRTVCANMISPVIIALLGLTVTSKAAPVQTIAANSGGAAAAAVAATTPAAGNSAATAAASPNKGSTHTAPNGKGKSNNQARSMKWAKRIVFGDLESVDLGN</sequence>
<dbReference type="InParanoid" id="A0A2T3B135"/>
<dbReference type="AlphaFoldDB" id="A0A2T3B135"/>
<dbReference type="PANTHER" id="PTHR34618">
    <property type="entry name" value="SURFACE PROTEIN MAS1, PUTATIVE-RELATED"/>
    <property type="match status" value="1"/>
</dbReference>
<evidence type="ECO:0000256" key="2">
    <source>
        <dbReference type="SAM" id="SignalP"/>
    </source>
</evidence>
<dbReference type="Pfam" id="PF11327">
    <property type="entry name" value="Egh16-like"/>
    <property type="match status" value="1"/>
</dbReference>
<evidence type="ECO:0000256" key="1">
    <source>
        <dbReference type="SAM" id="MobiDB-lite"/>
    </source>
</evidence>
<feature type="signal peptide" evidence="2">
    <location>
        <begin position="1"/>
        <end position="16"/>
    </location>
</feature>
<feature type="region of interest" description="Disordered" evidence="1">
    <location>
        <begin position="324"/>
        <end position="351"/>
    </location>
</feature>
<organism evidence="3 4">
    <name type="scientific">Amorphotheca resinae ATCC 22711</name>
    <dbReference type="NCBI Taxonomy" id="857342"/>
    <lineage>
        <taxon>Eukaryota</taxon>
        <taxon>Fungi</taxon>
        <taxon>Dikarya</taxon>
        <taxon>Ascomycota</taxon>
        <taxon>Pezizomycotina</taxon>
        <taxon>Leotiomycetes</taxon>
        <taxon>Helotiales</taxon>
        <taxon>Amorphothecaceae</taxon>
        <taxon>Amorphotheca</taxon>
    </lineage>
</organism>
<dbReference type="GeneID" id="36570816"/>
<dbReference type="RefSeq" id="XP_024720617.1">
    <property type="nucleotide sequence ID" value="XM_024862735.1"/>
</dbReference>
<dbReference type="OrthoDB" id="3241054at2759"/>
<keyword evidence="2" id="KW-0732">Signal</keyword>
<name>A0A2T3B135_AMORE</name>
<feature type="compositionally biased region" description="Polar residues" evidence="1">
    <location>
        <begin position="333"/>
        <end position="351"/>
    </location>
</feature>
<protein>
    <recommendedName>
        <fullName evidence="5">Gas1-like protein</fullName>
    </recommendedName>
</protein>
<evidence type="ECO:0000313" key="4">
    <source>
        <dbReference type="Proteomes" id="UP000241818"/>
    </source>
</evidence>
<keyword evidence="4" id="KW-1185">Reference proteome</keyword>
<feature type="chain" id="PRO_5015592742" description="Gas1-like protein" evidence="2">
    <location>
        <begin position="17"/>
        <end position="371"/>
    </location>
</feature>
<proteinExistence type="predicted"/>
<accession>A0A2T3B135</accession>
<evidence type="ECO:0008006" key="5">
    <source>
        <dbReference type="Google" id="ProtNLM"/>
    </source>
</evidence>
<dbReference type="EMBL" id="KZ679012">
    <property type="protein sequence ID" value="PSS17109.1"/>
    <property type="molecule type" value="Genomic_DNA"/>
</dbReference>